<feature type="transmembrane region" description="Helical" evidence="1">
    <location>
        <begin position="165"/>
        <end position="187"/>
    </location>
</feature>
<keyword evidence="1" id="KW-0472">Membrane</keyword>
<accession>K0N3V1</accession>
<name>K0N3V1_DESTT</name>
<feature type="transmembrane region" description="Helical" evidence="1">
    <location>
        <begin position="284"/>
        <end position="305"/>
    </location>
</feature>
<reference evidence="2 3" key="1">
    <citation type="journal article" date="2013" name="Environ. Microbiol.">
        <title>Complete genome, catabolic sub-proteomes and key-metabolites of Desulfobacula toluolica Tol2, a marine, aromatic compound-degrading, sulfate-reducing bacterium.</title>
        <authorList>
            <person name="Wohlbrand L."/>
            <person name="Jacob J.H."/>
            <person name="Kube M."/>
            <person name="Mussmann M."/>
            <person name="Jarling R."/>
            <person name="Beck A."/>
            <person name="Amann R."/>
            <person name="Wilkes H."/>
            <person name="Reinhardt R."/>
            <person name="Rabus R."/>
        </authorList>
    </citation>
    <scope>NUCLEOTIDE SEQUENCE [LARGE SCALE GENOMIC DNA]</scope>
    <source>
        <strain evidence="3">DSM 7467 / Tol2</strain>
    </source>
</reference>
<dbReference type="EMBL" id="FO203503">
    <property type="protein sequence ID" value="CCK78794.1"/>
    <property type="molecule type" value="Genomic_DNA"/>
</dbReference>
<keyword evidence="1" id="KW-1133">Transmembrane helix</keyword>
<dbReference type="KEGG" id="dto:TOL2_C06250"/>
<feature type="transmembrane region" description="Helical" evidence="1">
    <location>
        <begin position="258"/>
        <end position="278"/>
    </location>
</feature>
<protein>
    <submittedName>
        <fullName evidence="2">Uncharacterized protein</fullName>
    </submittedName>
</protein>
<organism evidence="2 3">
    <name type="scientific">Desulfobacula toluolica (strain DSM 7467 / Tol2)</name>
    <dbReference type="NCBI Taxonomy" id="651182"/>
    <lineage>
        <taxon>Bacteria</taxon>
        <taxon>Pseudomonadati</taxon>
        <taxon>Thermodesulfobacteriota</taxon>
        <taxon>Desulfobacteria</taxon>
        <taxon>Desulfobacterales</taxon>
        <taxon>Desulfobacteraceae</taxon>
        <taxon>Desulfobacula</taxon>
    </lineage>
</organism>
<proteinExistence type="predicted"/>
<keyword evidence="1" id="KW-0812">Transmembrane</keyword>
<feature type="transmembrane region" description="Helical" evidence="1">
    <location>
        <begin position="104"/>
        <end position="125"/>
    </location>
</feature>
<sequence>MNIFLFTRIQNENDALKTIKDSSMVFFFLIVLSVYQDAQSIILFYVRIPSLAIAFEECHLKLVIRHFIIYTISTIMLLKWKSRVTAILLFLLSLSSLVNTGCYSYIYIIWIIIQVIVFWAAIRAVEATFKLHGKFTAKIHKKHSDYHHKNKNIEKPYTDIKIQTIILSITGIISFLIIIFPPVIYPSKGDKGYAFILREYATVNTKLLLVQIIVCILLGSICYLILIFKDSKKKLWNANFSFTIGNLIQNKLPNLLKIFIKFFIILFVFIFDCILRAYMREEDITFIIPEIILAFGPLVIIIVVWKYFLPLEEKGFIPTKVQKRDL</sequence>
<dbReference type="HOGENOM" id="CLU_851863_0_0_7"/>
<feature type="transmembrane region" description="Helical" evidence="1">
    <location>
        <begin position="67"/>
        <end position="92"/>
    </location>
</feature>
<dbReference type="AlphaFoldDB" id="K0N3V1"/>
<gene>
    <name evidence="2" type="ordered locus">TOL2_C06250</name>
</gene>
<dbReference type="RefSeq" id="WP_014956149.1">
    <property type="nucleotide sequence ID" value="NC_018645.1"/>
</dbReference>
<evidence type="ECO:0000313" key="2">
    <source>
        <dbReference type="EMBL" id="CCK78794.1"/>
    </source>
</evidence>
<evidence type="ECO:0000313" key="3">
    <source>
        <dbReference type="Proteomes" id="UP000007347"/>
    </source>
</evidence>
<dbReference type="Proteomes" id="UP000007347">
    <property type="component" value="Chromosome"/>
</dbReference>
<feature type="transmembrane region" description="Helical" evidence="1">
    <location>
        <begin position="24"/>
        <end position="46"/>
    </location>
</feature>
<keyword evidence="3" id="KW-1185">Reference proteome</keyword>
<feature type="transmembrane region" description="Helical" evidence="1">
    <location>
        <begin position="207"/>
        <end position="228"/>
    </location>
</feature>
<evidence type="ECO:0000256" key="1">
    <source>
        <dbReference type="SAM" id="Phobius"/>
    </source>
</evidence>